<dbReference type="AlphaFoldDB" id="A0A8K0D306"/>
<evidence type="ECO:0000256" key="4">
    <source>
        <dbReference type="ARBA" id="ARBA00022741"/>
    </source>
</evidence>
<evidence type="ECO:0000313" key="8">
    <source>
        <dbReference type="EMBL" id="KAF2896261.1"/>
    </source>
</evidence>
<protein>
    <recommendedName>
        <fullName evidence="7">ABC1 atypical kinase-like domain-containing protein</fullName>
    </recommendedName>
</protein>
<organism evidence="8 9">
    <name type="scientific">Ignelater luminosus</name>
    <name type="common">Cucubano</name>
    <name type="synonym">Pyrophorus luminosus</name>
    <dbReference type="NCBI Taxonomy" id="2038154"/>
    <lineage>
        <taxon>Eukaryota</taxon>
        <taxon>Metazoa</taxon>
        <taxon>Ecdysozoa</taxon>
        <taxon>Arthropoda</taxon>
        <taxon>Hexapoda</taxon>
        <taxon>Insecta</taxon>
        <taxon>Pterygota</taxon>
        <taxon>Neoptera</taxon>
        <taxon>Endopterygota</taxon>
        <taxon>Coleoptera</taxon>
        <taxon>Polyphaga</taxon>
        <taxon>Elateriformia</taxon>
        <taxon>Elateroidea</taxon>
        <taxon>Elateridae</taxon>
        <taxon>Agrypninae</taxon>
        <taxon>Pyrophorini</taxon>
        <taxon>Ignelater</taxon>
    </lineage>
</organism>
<evidence type="ECO:0000259" key="7">
    <source>
        <dbReference type="Pfam" id="PF03109"/>
    </source>
</evidence>
<name>A0A8K0D306_IGNLU</name>
<feature type="domain" description="ABC1 atypical kinase-like" evidence="7">
    <location>
        <begin position="303"/>
        <end position="543"/>
    </location>
</feature>
<evidence type="ECO:0000256" key="1">
    <source>
        <dbReference type="ARBA" id="ARBA00004749"/>
    </source>
</evidence>
<feature type="region of interest" description="Disordered" evidence="6">
    <location>
        <begin position="150"/>
        <end position="213"/>
    </location>
</feature>
<keyword evidence="9" id="KW-1185">Reference proteome</keyword>
<keyword evidence="3" id="KW-0808">Transferase</keyword>
<reference evidence="8" key="1">
    <citation type="submission" date="2019-08" db="EMBL/GenBank/DDBJ databases">
        <title>The genome of the North American firefly Photinus pyralis.</title>
        <authorList>
            <consortium name="Photinus pyralis genome working group"/>
            <person name="Fallon T.R."/>
            <person name="Sander Lower S.E."/>
            <person name="Weng J.-K."/>
        </authorList>
    </citation>
    <scope>NUCLEOTIDE SEQUENCE</scope>
    <source>
        <strain evidence="8">TRF0915ILg1</strain>
        <tissue evidence="8">Whole body</tissue>
    </source>
</reference>
<keyword evidence="5" id="KW-0067">ATP-binding</keyword>
<evidence type="ECO:0000313" key="9">
    <source>
        <dbReference type="Proteomes" id="UP000801492"/>
    </source>
</evidence>
<evidence type="ECO:0000256" key="5">
    <source>
        <dbReference type="ARBA" id="ARBA00022840"/>
    </source>
</evidence>
<evidence type="ECO:0000256" key="2">
    <source>
        <dbReference type="ARBA" id="ARBA00009670"/>
    </source>
</evidence>
<dbReference type="OrthoDB" id="201153at2759"/>
<dbReference type="GO" id="GO:0005524">
    <property type="term" value="F:ATP binding"/>
    <property type="evidence" value="ECO:0007669"/>
    <property type="project" value="UniProtKB-KW"/>
</dbReference>
<dbReference type="GO" id="GO:0006744">
    <property type="term" value="P:ubiquinone biosynthetic process"/>
    <property type="evidence" value="ECO:0007669"/>
    <property type="project" value="TreeGrafter"/>
</dbReference>
<dbReference type="InterPro" id="IPR004147">
    <property type="entry name" value="ABC1_dom"/>
</dbReference>
<proteinExistence type="inferred from homology"/>
<dbReference type="PANTHER" id="PTHR43851:SF3">
    <property type="entry name" value="COENZYME Q8"/>
    <property type="match status" value="1"/>
</dbReference>
<evidence type="ECO:0000256" key="6">
    <source>
        <dbReference type="SAM" id="MobiDB-lite"/>
    </source>
</evidence>
<dbReference type="InterPro" id="IPR051409">
    <property type="entry name" value="Atypical_kinase_ADCK"/>
</dbReference>
<dbReference type="InterPro" id="IPR034646">
    <property type="entry name" value="ADCK3_dom"/>
</dbReference>
<comment type="similarity">
    <text evidence="2">Belongs to the protein kinase superfamily. ADCK protein kinase family.</text>
</comment>
<gene>
    <name evidence="8" type="ORF">ILUMI_09901</name>
</gene>
<feature type="compositionally biased region" description="Low complexity" evidence="6">
    <location>
        <begin position="150"/>
        <end position="162"/>
    </location>
</feature>
<keyword evidence="4" id="KW-0547">Nucleotide-binding</keyword>
<dbReference type="EMBL" id="VTPC01005228">
    <property type="protein sequence ID" value="KAF2896261.1"/>
    <property type="molecule type" value="Genomic_DNA"/>
</dbReference>
<dbReference type="Pfam" id="PF03109">
    <property type="entry name" value="ABC1"/>
    <property type="match status" value="1"/>
</dbReference>
<dbReference type="PANTHER" id="PTHR43851">
    <property type="match status" value="1"/>
</dbReference>
<comment type="pathway">
    <text evidence="1">Cofactor biosynthesis; ubiquinone biosynthesis.</text>
</comment>
<dbReference type="CDD" id="cd13970">
    <property type="entry name" value="ABC1_ADCK3"/>
    <property type="match status" value="1"/>
</dbReference>
<dbReference type="InterPro" id="IPR011009">
    <property type="entry name" value="Kinase-like_dom_sf"/>
</dbReference>
<dbReference type="SUPFAM" id="SSF56112">
    <property type="entry name" value="Protein kinase-like (PK-like)"/>
    <property type="match status" value="1"/>
</dbReference>
<feature type="compositionally biased region" description="Basic and acidic residues" evidence="6">
    <location>
        <begin position="168"/>
        <end position="192"/>
    </location>
</feature>
<dbReference type="Proteomes" id="UP000801492">
    <property type="component" value="Unassembled WGS sequence"/>
</dbReference>
<comment type="caution">
    <text evidence="8">The sequence shown here is derived from an EMBL/GenBank/DDBJ whole genome shotgun (WGS) entry which is preliminary data.</text>
</comment>
<evidence type="ECO:0000256" key="3">
    <source>
        <dbReference type="ARBA" id="ARBA00022679"/>
    </source>
</evidence>
<accession>A0A8K0D306</accession>
<dbReference type="GO" id="GO:0016740">
    <property type="term" value="F:transferase activity"/>
    <property type="evidence" value="ECO:0007669"/>
    <property type="project" value="UniProtKB-KW"/>
</dbReference>
<sequence length="646" mass="72610">MSLPQDILGVIRGLQAVVEAGIKLQQSSSRVIWQNSSVKALVEECLTNAKKAPTSEGNKNSTDVASLLKESSDRLFTIVDGMKQYATLSTKTVVKDASPKVFTAHSVESQTKPKVPPHVKRSDLEINLTASDKELLKKLDMEHREKLKAAAATAGATSTTQAQNGDVKPTESKKVLKEKEVKKETSQKEKSKVKAVPHPKAKQSLSSSAKERTVPSSRIARMVSFGSLAAGLGVGTAAEFVRRSVGLGEKSSSESTFMTKANMNRIVDTLCKVRGAALKIGQMLSIQDESIVNPELAEALERVRKSADFMPSWQVEQVLQTQLGETWRQHLSEFDEKPFAAASIGQVHWGKTTDGKEVAIKIQYPGVAKGIESDIDNLVGIMKVWDIFPRGMFVDNVVTVAKRELSWEVDYTREAECTKKFRNLLKHYPEYYVPEVIDNLCGAQVFTTECIEGVPVDQCVNMDLEDRKFIANKIMELCLLELMEFRYMQTDPNWANFFYNKKNKQVMLLDFGASREYSKKFVDRYIRIIKAASENDRQTVLNVSRELGFLTGYESKIMEEAHVDVVMILGEVFQSRGEFNFKGQDTIVRIQNLVPTMLTHRLCPPPEEIYSLHRKLSGVFLLCAKLNAPISIRQRFFDMYNKYQFD</sequence>